<name>A0AA40SZ32_9NOST</name>
<gene>
    <name evidence="2" type="ORF">FNW02_18255</name>
</gene>
<keyword evidence="1" id="KW-0732">Signal</keyword>
<comment type="caution">
    <text evidence="2">The sequence shown here is derived from an EMBL/GenBank/DDBJ whole genome shotgun (WGS) entry which is preliminary data.</text>
</comment>
<reference evidence="2" key="1">
    <citation type="submission" date="2019-07" db="EMBL/GenBank/DDBJ databases">
        <title>Toxilogical consequences of a new and cryptic species of cyanobacteria (Komarekiella delphini-convector) recovered from the epidermis of a bottlenose dolphin and 1500 ft. in the air.</title>
        <authorList>
            <person name="Brown A.O."/>
            <person name="Dvorak P."/>
            <person name="Villanueva C.D."/>
            <person name="Foss A.J."/>
            <person name="Garvey A.D."/>
            <person name="Gibson Q.A."/>
            <person name="Johansen J.R."/>
            <person name="Casamatta D.A."/>
        </authorList>
    </citation>
    <scope>NUCLEOTIDE SEQUENCE</scope>
    <source>
        <strain evidence="2">SJRDD-AB1</strain>
    </source>
</reference>
<protein>
    <recommendedName>
        <fullName evidence="4">Lipoprotein</fullName>
    </recommendedName>
</protein>
<dbReference type="RefSeq" id="WP_191758935.1">
    <property type="nucleotide sequence ID" value="NZ_VJXY01000019.1"/>
</dbReference>
<sequence>MMKKLYKTVAIVSAIAALITGCRSAEEYKQLADAGDQYAKAADKVFIEAGDIKIDLTSENLLRKIVTNTPFDQAAYDNNANDAKARLELINELRKHNQLLLQYFSTLLDLAESDTPGRTKKQIDNIANNLEDSGLTLGRLHNPIKKLISEGTKIQLRAEIQGALREELNKRQQTIFKEIAIQEELLDFLGESMKSDLDEIQQLQEYRLVFLPLKETDQIGSINEWIENRKQILTMKYSKIEEIENANKLLGDFKTLFRASLTEEVSSEELKTVLQDANSFLTLVSNKK</sequence>
<dbReference type="Proteomes" id="UP001165986">
    <property type="component" value="Unassembled WGS sequence"/>
</dbReference>
<dbReference type="EMBL" id="VJXY01000019">
    <property type="protein sequence ID" value="MBD6617720.1"/>
    <property type="molecule type" value="Genomic_DNA"/>
</dbReference>
<feature type="signal peptide" evidence="1">
    <location>
        <begin position="1"/>
        <end position="25"/>
    </location>
</feature>
<proteinExistence type="predicted"/>
<dbReference type="PROSITE" id="PS51257">
    <property type="entry name" value="PROKAR_LIPOPROTEIN"/>
    <property type="match status" value="1"/>
</dbReference>
<keyword evidence="3" id="KW-1185">Reference proteome</keyword>
<accession>A0AA40SZ32</accession>
<organism evidence="2 3">
    <name type="scientific">Komarekiella delphini-convector SJRDD-AB1</name>
    <dbReference type="NCBI Taxonomy" id="2593771"/>
    <lineage>
        <taxon>Bacteria</taxon>
        <taxon>Bacillati</taxon>
        <taxon>Cyanobacteriota</taxon>
        <taxon>Cyanophyceae</taxon>
        <taxon>Nostocales</taxon>
        <taxon>Nostocaceae</taxon>
        <taxon>Komarekiella</taxon>
        <taxon>Komarekiella delphini-convector</taxon>
    </lineage>
</organism>
<evidence type="ECO:0000313" key="2">
    <source>
        <dbReference type="EMBL" id="MBD6617720.1"/>
    </source>
</evidence>
<evidence type="ECO:0000313" key="3">
    <source>
        <dbReference type="Proteomes" id="UP001165986"/>
    </source>
</evidence>
<evidence type="ECO:0000256" key="1">
    <source>
        <dbReference type="SAM" id="SignalP"/>
    </source>
</evidence>
<evidence type="ECO:0008006" key="4">
    <source>
        <dbReference type="Google" id="ProtNLM"/>
    </source>
</evidence>
<feature type="chain" id="PRO_5041344944" description="Lipoprotein" evidence="1">
    <location>
        <begin position="26"/>
        <end position="288"/>
    </location>
</feature>
<dbReference type="AlphaFoldDB" id="A0AA40SZ32"/>